<dbReference type="Gene3D" id="2.180.10.10">
    <property type="entry name" value="RHS repeat-associated core"/>
    <property type="match status" value="1"/>
</dbReference>
<keyword evidence="2" id="KW-1185">Reference proteome</keyword>
<dbReference type="NCBIfam" id="TIGR03696">
    <property type="entry name" value="Rhs_assc_core"/>
    <property type="match status" value="1"/>
</dbReference>
<organism evidence="1 2">
    <name type="scientific">Aquimarina spongiae</name>
    <dbReference type="NCBI Taxonomy" id="570521"/>
    <lineage>
        <taxon>Bacteria</taxon>
        <taxon>Pseudomonadati</taxon>
        <taxon>Bacteroidota</taxon>
        <taxon>Flavobacteriia</taxon>
        <taxon>Flavobacteriales</taxon>
        <taxon>Flavobacteriaceae</taxon>
        <taxon>Aquimarina</taxon>
    </lineage>
</organism>
<proteinExistence type="predicted"/>
<feature type="non-terminal residue" evidence="1">
    <location>
        <position position="1"/>
    </location>
</feature>
<reference evidence="2" key="1">
    <citation type="submission" date="2016-11" db="EMBL/GenBank/DDBJ databases">
        <authorList>
            <person name="Varghese N."/>
            <person name="Submissions S."/>
        </authorList>
    </citation>
    <scope>NUCLEOTIDE SEQUENCE [LARGE SCALE GENOMIC DNA]</scope>
    <source>
        <strain evidence="2">DSM 22623</strain>
    </source>
</reference>
<dbReference type="RefSeq" id="WP_280174055.1">
    <property type="nucleotide sequence ID" value="NZ_FQYP01000028.1"/>
</dbReference>
<protein>
    <submittedName>
        <fullName evidence="1">RHS repeat-associated core domain-containing protein</fullName>
    </submittedName>
</protein>
<name>A0A1M6LPM7_9FLAO</name>
<evidence type="ECO:0000313" key="1">
    <source>
        <dbReference type="EMBL" id="SHJ73157.1"/>
    </source>
</evidence>
<dbReference type="InterPro" id="IPR022385">
    <property type="entry name" value="Rhs_assc_core"/>
</dbReference>
<dbReference type="EMBL" id="FQYP01000028">
    <property type="protein sequence ID" value="SHJ73157.1"/>
    <property type="molecule type" value="Genomic_DNA"/>
</dbReference>
<dbReference type="Proteomes" id="UP000184432">
    <property type="component" value="Unassembled WGS sequence"/>
</dbReference>
<sequence>GRKLTDGQYRYQYQGQEKDTETDKEAFELRLWDARIARWLTTDPKNEFASPYLGMANNPINKIDPDGGSTNDWVKREDGSIYWDPNANSQATTKAGETYLGKTVTFTFNSFIDEKYWDGPGGGKPLIGDKITSTVTISGIENQVGDLLSIASYSSYRLGPTPVGKGRNYYPGEGGRNNIFLQSQAFEDGKFIGYDITFEQHASVPKIEEFALSVMGYRIVDVSQKLNISIHNGELSFSAYTNIFPSATLDVNDIRYMHYIQPSFEKTHRADLFYRNRNTKYFPSKFFQRY</sequence>
<gene>
    <name evidence="1" type="ORF">SAMN04488508_1282</name>
</gene>
<evidence type="ECO:0000313" key="2">
    <source>
        <dbReference type="Proteomes" id="UP000184432"/>
    </source>
</evidence>
<dbReference type="AlphaFoldDB" id="A0A1M6LPM7"/>
<dbReference type="STRING" id="570521.SAMN04488508_1282"/>
<accession>A0A1M6LPM7</accession>